<keyword evidence="1" id="KW-1133">Transmembrane helix</keyword>
<keyword evidence="3" id="KW-1185">Reference proteome</keyword>
<dbReference type="Proteomes" id="UP000187404">
    <property type="component" value="Unassembled WGS sequence"/>
</dbReference>
<accession>A0A1Q9JJT9</accession>
<evidence type="ECO:0000256" key="1">
    <source>
        <dbReference type="SAM" id="Phobius"/>
    </source>
</evidence>
<dbReference type="EMBL" id="MJIE01000001">
    <property type="protein sequence ID" value="OLR56434.1"/>
    <property type="molecule type" value="Genomic_DNA"/>
</dbReference>
<name>A0A1Q9JJT9_9FIRM</name>
<comment type="caution">
    <text evidence="2">The sequence shown here is derived from an EMBL/GenBank/DDBJ whole genome shotgun (WGS) entry which is preliminary data.</text>
</comment>
<keyword evidence="1" id="KW-0472">Membrane</keyword>
<dbReference type="AlphaFoldDB" id="A0A1Q9JJT9"/>
<evidence type="ECO:0008006" key="4">
    <source>
        <dbReference type="Google" id="ProtNLM"/>
    </source>
</evidence>
<gene>
    <name evidence="2" type="ORF">BHK98_10340</name>
</gene>
<dbReference type="Pfam" id="PF12669">
    <property type="entry name" value="FeoB_associated"/>
    <property type="match status" value="1"/>
</dbReference>
<evidence type="ECO:0000313" key="2">
    <source>
        <dbReference type="EMBL" id="OLR56434.1"/>
    </source>
</evidence>
<proteinExistence type="predicted"/>
<evidence type="ECO:0000313" key="3">
    <source>
        <dbReference type="Proteomes" id="UP000187404"/>
    </source>
</evidence>
<organism evidence="2 3">
    <name type="scientific">Hornefia porci</name>
    <dbReference type="NCBI Taxonomy" id="2652292"/>
    <lineage>
        <taxon>Bacteria</taxon>
        <taxon>Bacillati</taxon>
        <taxon>Bacillota</taxon>
        <taxon>Clostridia</taxon>
        <taxon>Peptostreptococcales</taxon>
        <taxon>Anaerovoracaceae</taxon>
        <taxon>Hornefia</taxon>
    </lineage>
</organism>
<keyword evidence="1" id="KW-0812">Transmembrane</keyword>
<protein>
    <recommendedName>
        <fullName evidence="4">FeoB-associated Cys-rich membrane protein</fullName>
    </recommendedName>
</protein>
<reference evidence="2 3" key="1">
    <citation type="journal article" date="2016" name="Appl. Environ. Microbiol.">
        <title>Function and Phylogeny of Bacterial Butyryl Coenzyme A:Acetate Transferases and Their Diversity in the Proximal Colon of Swine.</title>
        <authorList>
            <person name="Trachsel J."/>
            <person name="Bayles D.O."/>
            <person name="Looft T."/>
            <person name="Levine U.Y."/>
            <person name="Allen H.K."/>
        </authorList>
    </citation>
    <scope>NUCLEOTIDE SEQUENCE [LARGE SCALE GENOMIC DNA]</scope>
    <source>
        <strain evidence="2 3">68-3-10</strain>
    </source>
</reference>
<sequence>MSMTDIIICLIVAALMAMAVFHIVRVKRSAKACGDRCAGCSMSGSCHAVKMQKELKRMEKMKKAGTK</sequence>
<dbReference type="STRING" id="1261640.BHK98_10340"/>
<feature type="transmembrane region" description="Helical" evidence="1">
    <location>
        <begin position="6"/>
        <end position="24"/>
    </location>
</feature>